<evidence type="ECO:0000313" key="2">
    <source>
        <dbReference type="EMBL" id="RMJ05932.1"/>
    </source>
</evidence>
<evidence type="ECO:0000313" key="3">
    <source>
        <dbReference type="Proteomes" id="UP000265903"/>
    </source>
</evidence>
<reference evidence="2 3" key="1">
    <citation type="submission" date="2018-08" db="EMBL/GenBank/DDBJ databases">
        <title>Whole Genome Sequence of the Moderate Halophilic Marine Bacterium Marinobacter litoralis Sw-45.</title>
        <authorList>
            <person name="Musa H."/>
        </authorList>
    </citation>
    <scope>NUCLEOTIDE SEQUENCE [LARGE SCALE GENOMIC DNA]</scope>
    <source>
        <strain evidence="2 3">Sw-45</strain>
    </source>
</reference>
<dbReference type="Proteomes" id="UP000265903">
    <property type="component" value="Unassembled WGS sequence"/>
</dbReference>
<evidence type="ECO:0000256" key="1">
    <source>
        <dbReference type="SAM" id="SignalP"/>
    </source>
</evidence>
<dbReference type="OrthoDB" id="6838256at2"/>
<dbReference type="Gene3D" id="3.40.190.10">
    <property type="entry name" value="Periplasmic binding protein-like II"/>
    <property type="match status" value="2"/>
</dbReference>
<accession>A0A3M2RL80</accession>
<dbReference type="RefSeq" id="WP_114333411.1">
    <property type="nucleotide sequence ID" value="NZ_QMDL01000001.1"/>
</dbReference>
<keyword evidence="3" id="KW-1185">Reference proteome</keyword>
<keyword evidence="1" id="KW-0732">Signal</keyword>
<dbReference type="AlphaFoldDB" id="A0A3M2RL80"/>
<feature type="chain" id="PRO_5018022162" evidence="1">
    <location>
        <begin position="25"/>
        <end position="274"/>
    </location>
</feature>
<proteinExistence type="predicted"/>
<gene>
    <name evidence="2" type="ORF">DOQ08_00608</name>
</gene>
<name>A0A3M2RL80_9GAMM</name>
<organism evidence="2 3">
    <name type="scientific">Marinobacter litoralis</name>
    <dbReference type="NCBI Taxonomy" id="187981"/>
    <lineage>
        <taxon>Bacteria</taxon>
        <taxon>Pseudomonadati</taxon>
        <taxon>Pseudomonadota</taxon>
        <taxon>Gammaproteobacteria</taxon>
        <taxon>Pseudomonadales</taxon>
        <taxon>Marinobacteraceae</taxon>
        <taxon>Marinobacter</taxon>
    </lineage>
</organism>
<dbReference type="EMBL" id="QMDL01000001">
    <property type="protein sequence ID" value="RMJ05932.1"/>
    <property type="molecule type" value="Genomic_DNA"/>
</dbReference>
<feature type="signal peptide" evidence="1">
    <location>
        <begin position="1"/>
        <end position="24"/>
    </location>
</feature>
<dbReference type="SUPFAM" id="SSF53850">
    <property type="entry name" value="Periplasmic binding protein-like II"/>
    <property type="match status" value="1"/>
</dbReference>
<sequence length="274" mass="30592">MMHGRKHLIAWMLITLCVSTTSQATEPQKELKIAAIIDVAITAATTEFLQLAYERLDVSMQTLHTPSRRALMMANTGMLDGDLFRIEQAAFDYPNLVRVDYPLLLGELHAVVRPGEGDLLSTPSAKPKTAAIRRGIIIAEQTAKAMGLELVQANTYEQVRALLESGRVDTALVADIQGFGPLALESWQEFEILPAPVATFTLFHYLNRRHEELAKALPAILADLEKDGMKTKILRKFRKKQRKWDSEEYSTGSSGTDSAPNNPQSLLKRLLYFL</sequence>
<protein>
    <submittedName>
        <fullName evidence="2">Uncharacterized protein</fullName>
    </submittedName>
</protein>
<comment type="caution">
    <text evidence="2">The sequence shown here is derived from an EMBL/GenBank/DDBJ whole genome shotgun (WGS) entry which is preliminary data.</text>
</comment>